<evidence type="ECO:0000256" key="2">
    <source>
        <dbReference type="ARBA" id="ARBA00022448"/>
    </source>
</evidence>
<dbReference type="Pfam" id="PF08352">
    <property type="entry name" value="oligo_HPY"/>
    <property type="match status" value="1"/>
</dbReference>
<dbReference type="InterPro" id="IPR013563">
    <property type="entry name" value="Oligopep_ABC_C"/>
</dbReference>
<dbReference type="InterPro" id="IPR050319">
    <property type="entry name" value="ABC_transp_ATP-bind"/>
</dbReference>
<feature type="region of interest" description="Disordered" evidence="5">
    <location>
        <begin position="148"/>
        <end position="167"/>
    </location>
</feature>
<evidence type="ECO:0000313" key="7">
    <source>
        <dbReference type="EMBL" id="MDT7847913.1"/>
    </source>
</evidence>
<feature type="non-terminal residue" evidence="7">
    <location>
        <position position="1"/>
    </location>
</feature>
<evidence type="ECO:0000313" key="8">
    <source>
        <dbReference type="Proteomes" id="UP001257948"/>
    </source>
</evidence>
<evidence type="ECO:0000259" key="6">
    <source>
        <dbReference type="Pfam" id="PF08352"/>
    </source>
</evidence>
<dbReference type="NCBIfam" id="TIGR01727">
    <property type="entry name" value="oligo_HPY"/>
    <property type="match status" value="1"/>
</dbReference>
<sequence length="167" mass="18270">ADEPVSALDVSIQAQVVNLLQKVQQELGIAFVFIAHDLAVVRHFSQRVAVMYLGKIVEIADRDDLYGNPRHPYTKALLSAVPEATVDETPARERIRLQGDVPSPLNPPSGCRFRTRCWKATEKCATEAPPLVQVEGNKPGHLTACHYPETEGTIPAPRLSKDPQAAA</sequence>
<dbReference type="SUPFAM" id="SSF52540">
    <property type="entry name" value="P-loop containing nucleoside triphosphate hydrolases"/>
    <property type="match status" value="1"/>
</dbReference>
<comment type="similarity">
    <text evidence="1">Belongs to the ABC transporter superfamily.</text>
</comment>
<feature type="domain" description="Oligopeptide/dipeptide ABC transporter C-terminal" evidence="6">
    <location>
        <begin position="57"/>
        <end position="124"/>
    </location>
</feature>
<dbReference type="RefSeq" id="WP_314208128.1">
    <property type="nucleotide sequence ID" value="NZ_JAVTLL010000084.1"/>
</dbReference>
<dbReference type="InterPro" id="IPR027417">
    <property type="entry name" value="P-loop_NTPase"/>
</dbReference>
<organism evidence="7 8">
    <name type="scientific">Streptomyces justiciae</name>
    <dbReference type="NCBI Taxonomy" id="2780140"/>
    <lineage>
        <taxon>Bacteria</taxon>
        <taxon>Bacillati</taxon>
        <taxon>Actinomycetota</taxon>
        <taxon>Actinomycetes</taxon>
        <taxon>Kitasatosporales</taxon>
        <taxon>Streptomycetaceae</taxon>
        <taxon>Streptomyces</taxon>
    </lineage>
</organism>
<dbReference type="PANTHER" id="PTHR43776:SF7">
    <property type="entry name" value="D,D-DIPEPTIDE TRANSPORT ATP-BINDING PROTEIN DDPF-RELATED"/>
    <property type="match status" value="1"/>
</dbReference>
<accession>A0ABU3M963</accession>
<evidence type="ECO:0000256" key="3">
    <source>
        <dbReference type="ARBA" id="ARBA00022741"/>
    </source>
</evidence>
<evidence type="ECO:0000256" key="1">
    <source>
        <dbReference type="ARBA" id="ARBA00005417"/>
    </source>
</evidence>
<dbReference type="GO" id="GO:0005524">
    <property type="term" value="F:ATP binding"/>
    <property type="evidence" value="ECO:0007669"/>
    <property type="project" value="UniProtKB-KW"/>
</dbReference>
<gene>
    <name evidence="7" type="ORF">RQC66_45160</name>
</gene>
<dbReference type="PANTHER" id="PTHR43776">
    <property type="entry name" value="TRANSPORT ATP-BINDING PROTEIN"/>
    <property type="match status" value="1"/>
</dbReference>
<keyword evidence="3" id="KW-0547">Nucleotide-binding</keyword>
<keyword evidence="8" id="KW-1185">Reference proteome</keyword>
<evidence type="ECO:0000256" key="4">
    <source>
        <dbReference type="ARBA" id="ARBA00022840"/>
    </source>
</evidence>
<dbReference type="EMBL" id="JAVTLL010000084">
    <property type="protein sequence ID" value="MDT7847913.1"/>
    <property type="molecule type" value="Genomic_DNA"/>
</dbReference>
<proteinExistence type="inferred from homology"/>
<keyword evidence="4 7" id="KW-0067">ATP-binding</keyword>
<dbReference type="Gene3D" id="3.40.50.300">
    <property type="entry name" value="P-loop containing nucleotide triphosphate hydrolases"/>
    <property type="match status" value="1"/>
</dbReference>
<dbReference type="Proteomes" id="UP001257948">
    <property type="component" value="Unassembled WGS sequence"/>
</dbReference>
<comment type="caution">
    <text evidence="7">The sequence shown here is derived from an EMBL/GenBank/DDBJ whole genome shotgun (WGS) entry which is preliminary data.</text>
</comment>
<reference evidence="8" key="1">
    <citation type="submission" date="2023-07" db="EMBL/GenBank/DDBJ databases">
        <title>Draft genome sequence of the endophytic actinobacterium Streptomyces justiciae WPN32, a potential antibiotic producer.</title>
        <authorList>
            <person name="Yasawong M."/>
            <person name="Pana W."/>
            <person name="Ganta P."/>
            <person name="Santapan N."/>
            <person name="Songngamsuk T."/>
            <person name="Phatcharaharikarn M."/>
            <person name="Kerdtoob S."/>
            <person name="Nantapong N."/>
        </authorList>
    </citation>
    <scope>NUCLEOTIDE SEQUENCE [LARGE SCALE GENOMIC DNA]</scope>
    <source>
        <strain evidence="8">WPN32</strain>
    </source>
</reference>
<protein>
    <submittedName>
        <fullName evidence="7">ABC transporter ATP-binding protein</fullName>
    </submittedName>
</protein>
<name>A0ABU3M963_9ACTN</name>
<keyword evidence="2" id="KW-0813">Transport</keyword>
<evidence type="ECO:0000256" key="5">
    <source>
        <dbReference type="SAM" id="MobiDB-lite"/>
    </source>
</evidence>